<evidence type="ECO:0000313" key="3">
    <source>
        <dbReference type="Proteomes" id="UP001248581"/>
    </source>
</evidence>
<dbReference type="InterPro" id="IPR036770">
    <property type="entry name" value="Ankyrin_rpt-contain_sf"/>
</dbReference>
<feature type="chain" id="PRO_5046290611" description="Ankyrin repeat domain-containing protein" evidence="1">
    <location>
        <begin position="18"/>
        <end position="324"/>
    </location>
</feature>
<proteinExistence type="predicted"/>
<organism evidence="2 3">
    <name type="scientific">Thalassotalea nanhaiensis</name>
    <dbReference type="NCBI Taxonomy" id="3065648"/>
    <lineage>
        <taxon>Bacteria</taxon>
        <taxon>Pseudomonadati</taxon>
        <taxon>Pseudomonadota</taxon>
        <taxon>Gammaproteobacteria</taxon>
        <taxon>Alteromonadales</taxon>
        <taxon>Colwelliaceae</taxon>
        <taxon>Thalassotalea</taxon>
    </lineage>
</organism>
<feature type="signal peptide" evidence="1">
    <location>
        <begin position="1"/>
        <end position="17"/>
    </location>
</feature>
<name>A0ABY9TF35_9GAMM</name>
<dbReference type="Gene3D" id="2.102.10.10">
    <property type="entry name" value="Rieske [2Fe-2S] iron-sulphur domain"/>
    <property type="match status" value="1"/>
</dbReference>
<evidence type="ECO:0008006" key="4">
    <source>
        <dbReference type="Google" id="ProtNLM"/>
    </source>
</evidence>
<reference evidence="3" key="1">
    <citation type="submission" date="2023-09" db="EMBL/GenBank/DDBJ databases">
        <authorList>
            <person name="Li S."/>
            <person name="Li X."/>
            <person name="Zhang C."/>
            <person name="Zhao Z."/>
        </authorList>
    </citation>
    <scope>NUCLEOTIDE SEQUENCE [LARGE SCALE GENOMIC DNA]</scope>
    <source>
        <strain evidence="3">SQ345</strain>
    </source>
</reference>
<dbReference type="RefSeq" id="WP_348386532.1">
    <property type="nucleotide sequence ID" value="NZ_CP134146.1"/>
</dbReference>
<evidence type="ECO:0000313" key="2">
    <source>
        <dbReference type="EMBL" id="WNC67372.1"/>
    </source>
</evidence>
<accession>A0ABY9TF35</accession>
<gene>
    <name evidence="2" type="ORF">RI845_12680</name>
</gene>
<dbReference type="SUPFAM" id="SSF48403">
    <property type="entry name" value="Ankyrin repeat"/>
    <property type="match status" value="1"/>
</dbReference>
<keyword evidence="1" id="KW-0732">Signal</keyword>
<dbReference type="EMBL" id="CP134146">
    <property type="protein sequence ID" value="WNC67372.1"/>
    <property type="molecule type" value="Genomic_DNA"/>
</dbReference>
<evidence type="ECO:0000256" key="1">
    <source>
        <dbReference type="SAM" id="SignalP"/>
    </source>
</evidence>
<protein>
    <recommendedName>
        <fullName evidence="4">Ankyrin repeat domain-containing protein</fullName>
    </recommendedName>
</protein>
<keyword evidence="3" id="KW-1185">Reference proteome</keyword>
<dbReference type="Gene3D" id="1.25.40.20">
    <property type="entry name" value="Ankyrin repeat-containing domain"/>
    <property type="match status" value="1"/>
</dbReference>
<dbReference type="Proteomes" id="UP001248581">
    <property type="component" value="Chromosome"/>
</dbReference>
<sequence>MKYLIVLSLLFTSLADASEKDEIEINLSKLPTGQHLRVEWYGFPVLILKPNTEQLDAIKDNKTRISEEIQSQAFQNFARSSGNERASVLYDSTIQAYQNGSLIHPYPLIVLMAVSPTQGCAIGAQKTENILINPCNKVTYSLDGRVLNSNGRFAANLLIPKYSVSDNKLKISAPKLAKLRDFSPDILASNQSKEAMVWEAVSWDKLDVLNHLVNKDKSILNIRTGVGCNLLHVASNKSSQLVSHLIDNGLSTTLICNGGYTPIMLSLLTKNTENAILLAKSGAKTSSYCEQGTCAKSLQEYLTSEARYSEKEANEVINQIKAAR</sequence>
<dbReference type="InterPro" id="IPR036922">
    <property type="entry name" value="Rieske_2Fe-2S_sf"/>
</dbReference>